<dbReference type="Pfam" id="PF01814">
    <property type="entry name" value="Hemerythrin"/>
    <property type="match status" value="1"/>
</dbReference>
<dbReference type="GO" id="GO:0005886">
    <property type="term" value="C:plasma membrane"/>
    <property type="evidence" value="ECO:0007669"/>
    <property type="project" value="TreeGrafter"/>
</dbReference>
<gene>
    <name evidence="2" type="ORF">EJG51_000595</name>
</gene>
<dbReference type="KEGG" id="upi:EJG51_000595"/>
<accession>A0A6M4A060</accession>
<keyword evidence="3" id="KW-1185">Reference proteome</keyword>
<evidence type="ECO:0000313" key="3">
    <source>
        <dbReference type="Proteomes" id="UP000274350"/>
    </source>
</evidence>
<dbReference type="Proteomes" id="UP000274350">
    <property type="component" value="Chromosome"/>
</dbReference>
<dbReference type="PANTHER" id="PTHR39966:SF1">
    <property type="entry name" value="HEMERYTHRIN-LIKE DOMAIN-CONTAINING PROTEIN"/>
    <property type="match status" value="1"/>
</dbReference>
<evidence type="ECO:0000313" key="2">
    <source>
        <dbReference type="EMBL" id="QJQ04594.1"/>
    </source>
</evidence>
<dbReference type="AlphaFoldDB" id="A0A6M4A060"/>
<organism evidence="2 3">
    <name type="scientific">Undibacterium piscinae</name>
    <dbReference type="NCBI Taxonomy" id="2495591"/>
    <lineage>
        <taxon>Bacteria</taxon>
        <taxon>Pseudomonadati</taxon>
        <taxon>Pseudomonadota</taxon>
        <taxon>Betaproteobacteria</taxon>
        <taxon>Burkholderiales</taxon>
        <taxon>Oxalobacteraceae</taxon>
        <taxon>Undibacterium</taxon>
    </lineage>
</organism>
<sequence>MSARISPPVSLTIIREEHEHLSCILESMLFFVRAIQNGQPSPDLSVFRAMLYYICQYPERVHHPKEDKFLFAKIKDRTHQLDTELDALSEQHGKGELMAHRLLTALQAYEFGGSDAFPHFHSLVEQYAHFYYAHMRMEEERILPVALQVLNEADWAVIDSAFLENRKMMDEDGQRYHYDQLFSRIISIMPVPQ</sequence>
<dbReference type="EMBL" id="CP051152">
    <property type="protein sequence ID" value="QJQ04594.1"/>
    <property type="molecule type" value="Genomic_DNA"/>
</dbReference>
<reference evidence="2 3" key="1">
    <citation type="journal article" date="2019" name="Int. J. Syst. Evol. Microbiol.">
        <title>Undibacterium piscinae sp. nov., isolated from Korean shiner intestine.</title>
        <authorList>
            <person name="Lee S.Y."/>
            <person name="Kang W."/>
            <person name="Kim P.S."/>
            <person name="Kim H.S."/>
            <person name="Sung H."/>
            <person name="Shin N.R."/>
            <person name="Whon T.W."/>
            <person name="Yun J.H."/>
            <person name="Lee J.Y."/>
            <person name="Lee J.Y."/>
            <person name="Jung M.J."/>
            <person name="Jeong Y.S."/>
            <person name="Tak E.J."/>
            <person name="Han J.E."/>
            <person name="Hyun D.W."/>
            <person name="Kang M.S."/>
            <person name="Lee K.E."/>
            <person name="Lee B.H."/>
            <person name="Bae J.W."/>
        </authorList>
    </citation>
    <scope>NUCLEOTIDE SEQUENCE [LARGE SCALE GENOMIC DNA]</scope>
    <source>
        <strain evidence="2 3">S11R28</strain>
    </source>
</reference>
<feature type="domain" description="Hemerythrin-like" evidence="1">
    <location>
        <begin position="12"/>
        <end position="145"/>
    </location>
</feature>
<dbReference type="CDD" id="cd12108">
    <property type="entry name" value="Hr-like"/>
    <property type="match status" value="1"/>
</dbReference>
<protein>
    <submittedName>
        <fullName evidence="2">Hemerythrin domain-containing protein</fullName>
    </submittedName>
</protein>
<name>A0A6M4A060_9BURK</name>
<proteinExistence type="predicted"/>
<dbReference type="InterPro" id="IPR012312">
    <property type="entry name" value="Hemerythrin-like"/>
</dbReference>
<evidence type="ECO:0000259" key="1">
    <source>
        <dbReference type="Pfam" id="PF01814"/>
    </source>
</evidence>
<dbReference type="Gene3D" id="1.20.120.520">
    <property type="entry name" value="nmb1532 protein domain like"/>
    <property type="match status" value="1"/>
</dbReference>
<dbReference type="PANTHER" id="PTHR39966">
    <property type="entry name" value="BLL2471 PROTEIN-RELATED"/>
    <property type="match status" value="1"/>
</dbReference>
<dbReference type="OrthoDB" id="8560984at2"/>